<gene>
    <name evidence="1" type="primary">CSON006026</name>
</gene>
<accession>A0A336LJY8</accession>
<proteinExistence type="predicted"/>
<reference evidence="1" key="1">
    <citation type="submission" date="2018-07" db="EMBL/GenBank/DDBJ databases">
        <authorList>
            <person name="Quirk P.G."/>
            <person name="Krulwich T.A."/>
        </authorList>
    </citation>
    <scope>NUCLEOTIDE SEQUENCE</scope>
</reference>
<dbReference type="VEuPathDB" id="VectorBase:CSON006026"/>
<dbReference type="AlphaFoldDB" id="A0A336LJY8"/>
<evidence type="ECO:0000313" key="1">
    <source>
        <dbReference type="EMBL" id="SSX17995.1"/>
    </source>
</evidence>
<dbReference type="EMBL" id="UFQT01000022">
    <property type="protein sequence ID" value="SSX17995.1"/>
    <property type="molecule type" value="Genomic_DNA"/>
</dbReference>
<name>A0A336LJY8_CULSO</name>
<protein>
    <submittedName>
        <fullName evidence="1">CSON006026 protein</fullName>
    </submittedName>
</protein>
<organism evidence="1">
    <name type="scientific">Culicoides sonorensis</name>
    <name type="common">Biting midge</name>
    <dbReference type="NCBI Taxonomy" id="179676"/>
    <lineage>
        <taxon>Eukaryota</taxon>
        <taxon>Metazoa</taxon>
        <taxon>Ecdysozoa</taxon>
        <taxon>Arthropoda</taxon>
        <taxon>Hexapoda</taxon>
        <taxon>Insecta</taxon>
        <taxon>Pterygota</taxon>
        <taxon>Neoptera</taxon>
        <taxon>Endopterygota</taxon>
        <taxon>Diptera</taxon>
        <taxon>Nematocera</taxon>
        <taxon>Chironomoidea</taxon>
        <taxon>Ceratopogonidae</taxon>
        <taxon>Ceratopogoninae</taxon>
        <taxon>Culicoides</taxon>
        <taxon>Monoculicoides</taxon>
    </lineage>
</organism>
<sequence length="234" mass="26851">MCTGIIYSESKIITHKECLEINDCKNNEYSACYYPGQCLMEINDDFCQHAIPAYQEMFENDIVVLEVETQFYLYDMSVAPNFNDNENQDVNNLIGIKGNVVTCLEENYKSRELKSIITSIYSEGSLSYFVTEQDLNSNKSELELHEKASAVFVYADSNHTEYVLGIGTQNGNCTKNESEICFVFLPRYISILKSLEKGKKILDGYQSSSKINFFGMKVNVKDVYKLIEYLKEIF</sequence>